<evidence type="ECO:0000313" key="2">
    <source>
        <dbReference type="EMBL" id="AYW94092.1"/>
    </source>
</evidence>
<dbReference type="Proteomes" id="UP000268669">
    <property type="component" value="Chromosome"/>
</dbReference>
<name>A0ABM7ANZ8_YERPU</name>
<dbReference type="InterPro" id="IPR043834">
    <property type="entry name" value="REC"/>
</dbReference>
<proteinExistence type="predicted"/>
<protein>
    <recommendedName>
        <fullName evidence="1">Response receiver domain-containing protein</fullName>
    </recommendedName>
</protein>
<evidence type="ECO:0000313" key="3">
    <source>
        <dbReference type="Proteomes" id="UP000268669"/>
    </source>
</evidence>
<organism evidence="2 3">
    <name type="scientific">Yersinia pseudotuberculosis</name>
    <dbReference type="NCBI Taxonomy" id="633"/>
    <lineage>
        <taxon>Bacteria</taxon>
        <taxon>Pseudomonadati</taxon>
        <taxon>Pseudomonadota</taxon>
        <taxon>Gammaproteobacteria</taxon>
        <taxon>Enterobacterales</taxon>
        <taxon>Yersiniaceae</taxon>
        <taxon>Yersinia</taxon>
    </lineage>
</organism>
<dbReference type="Pfam" id="PF19192">
    <property type="entry name" value="Response_reg_2"/>
    <property type="match status" value="1"/>
</dbReference>
<dbReference type="EMBL" id="CP033713">
    <property type="protein sequence ID" value="AYW94092.1"/>
    <property type="molecule type" value="Genomic_DNA"/>
</dbReference>
<gene>
    <name evidence="2" type="ORF">EGX47_00950</name>
</gene>
<sequence length="439" mass="49819">MDDKFGASPGSLAKSSICKILQDDNYLNGRLRLIIIYTGEPTLQEITGEIHKAVAEIDATAFIENKTVRFKKNSLEFCQITVIDKKDNAEKLRDEAIGLFTTLTAGLLSNATLSAIGELRDQTHHILHTFNNQLDPAYLAHVIGLLSSPQVREKSYEIAFDYATDLISEEIKSSLQISNVIKDNLNLRRLHDWVEYTNPRKNDNFYEIKIGESPEVGLGSARLKELLDYKSDDQLVLTLTTAPAMMKKEAKTLEYFSRRKINLKLKDVDYLSHEALSAIECKRRDLLSLKLHSHLPTIKQGSIVQKGVDYYICMQPLCDSVRIECSTNFIFLKIAVAEIGKKFTHVLRDSEGSFVKFCIKPGSKDIQSFKLLPDNTTNSAKAVYEDSQYRVKYLNDEGQEDYLIWFGELKSNVAQAIANQLAEQISRVGLDTNEWLRRH</sequence>
<feature type="domain" description="Response receiver" evidence="1">
    <location>
        <begin position="7"/>
        <end position="83"/>
    </location>
</feature>
<keyword evidence="3" id="KW-1185">Reference proteome</keyword>
<accession>A0ABM7ANZ8</accession>
<reference evidence="2" key="1">
    <citation type="submission" date="2018-11" db="EMBL/GenBank/DDBJ databases">
        <title>FDA dAtabase for Regulatory Grade micrObial Sequences (FDA-ARGOS): Supporting development and validation of Infectious Disease Dx tests.</title>
        <authorList>
            <person name="Bliska J."/>
            <person name="Cleland M.-M."/>
            <person name="Tallon L."/>
            <person name="Sadzewicz L."/>
            <person name="Zhao X."/>
            <person name="Vavikolanu K."/>
            <person name="Mehta A."/>
            <person name="Aluvathingal J."/>
            <person name="Nadendla S."/>
            <person name="Yan Y."/>
            <person name="Sichtig H."/>
        </authorList>
    </citation>
    <scope>NUCLEOTIDE SEQUENCE [LARGE SCALE GENOMIC DNA]</scope>
    <source>
        <strain evidence="2">FDAARGOS_581</strain>
    </source>
</reference>
<evidence type="ECO:0000259" key="1">
    <source>
        <dbReference type="Pfam" id="PF19192"/>
    </source>
</evidence>